<reference evidence="2 3" key="1">
    <citation type="submission" date="2024-03" db="EMBL/GenBank/DDBJ databases">
        <title>Community enrichment and isolation of bacterial strains for fucoidan degradation.</title>
        <authorList>
            <person name="Sichert A."/>
        </authorList>
    </citation>
    <scope>NUCLEOTIDE SEQUENCE [LARGE SCALE GENOMIC DNA]</scope>
    <source>
        <strain evidence="2 3">AS76</strain>
    </source>
</reference>
<keyword evidence="2" id="KW-0548">Nucleotidyltransferase</keyword>
<dbReference type="EC" id="2.7.7.99" evidence="2"/>
<dbReference type="GO" id="GO:0016779">
    <property type="term" value="F:nucleotidyltransferase activity"/>
    <property type="evidence" value="ECO:0007669"/>
    <property type="project" value="UniProtKB-KW"/>
</dbReference>
<keyword evidence="3" id="KW-1185">Reference proteome</keyword>
<dbReference type="InterPro" id="IPR050486">
    <property type="entry name" value="Mannose-1P_guanyltransferase"/>
</dbReference>
<proteinExistence type="predicted"/>
<evidence type="ECO:0000259" key="1">
    <source>
        <dbReference type="Pfam" id="PF00483"/>
    </source>
</evidence>
<feature type="domain" description="Nucleotidyl transferase" evidence="1">
    <location>
        <begin position="2"/>
        <end position="123"/>
    </location>
</feature>
<dbReference type="InterPro" id="IPR029044">
    <property type="entry name" value="Nucleotide-diphossugar_trans"/>
</dbReference>
<dbReference type="EMBL" id="JBBMRA010000001">
    <property type="protein sequence ID" value="MEM5534820.1"/>
    <property type="molecule type" value="Genomic_DNA"/>
</dbReference>
<dbReference type="InterPro" id="IPR005835">
    <property type="entry name" value="NTP_transferase_dom"/>
</dbReference>
<organism evidence="2 3">
    <name type="scientific">Neptuniibacter pectenicola</name>
    <dbReference type="NCBI Taxonomy" id="1806669"/>
    <lineage>
        <taxon>Bacteria</taxon>
        <taxon>Pseudomonadati</taxon>
        <taxon>Pseudomonadota</taxon>
        <taxon>Gammaproteobacteria</taxon>
        <taxon>Oceanospirillales</taxon>
        <taxon>Oceanospirillaceae</taxon>
        <taxon>Neptuniibacter</taxon>
    </lineage>
</organism>
<dbReference type="PANTHER" id="PTHR22572">
    <property type="entry name" value="SUGAR-1-PHOSPHATE GUANYL TRANSFERASE"/>
    <property type="match status" value="1"/>
</dbReference>
<sequence>MKAMILAAGLGARMRPLTLTTPKPLLKVAGVPLIEYHVQRLVDAGFNEIVINHAWLGEQIEAYLGDGARFGARIDYSREGAPLETAGGIRKALPLLGSAQESSFVLINGDVFTNYPYSDLTRLEKMAPYLVLVPNPSHNPQGDFCLNGDRLHPVDGDRYTFSGISVLPIAMFDKLHENESAPLGPLLHEAIATGDVKGVLYQGYWADIGTPERLQQVDMLVREQKIDGI</sequence>
<protein>
    <submittedName>
        <fullName evidence="2">N-acetylmuramate alpha-1-phosphate uridylyltransferase MurU</fullName>
        <ecNumber evidence="2">2.7.7.99</ecNumber>
    </submittedName>
</protein>
<dbReference type="Proteomes" id="UP001449225">
    <property type="component" value="Unassembled WGS sequence"/>
</dbReference>
<name>A0ABU9TM90_9GAMM</name>
<keyword evidence="2" id="KW-0808">Transferase</keyword>
<comment type="caution">
    <text evidence="2">The sequence shown here is derived from an EMBL/GenBank/DDBJ whole genome shotgun (WGS) entry which is preliminary data.</text>
</comment>
<dbReference type="InterPro" id="IPR054790">
    <property type="entry name" value="MurU"/>
</dbReference>
<dbReference type="NCBIfam" id="NF045761">
    <property type="entry name" value="NAMPUrTaseMurU"/>
    <property type="match status" value="1"/>
</dbReference>
<dbReference type="RefSeq" id="WP_067984505.1">
    <property type="nucleotide sequence ID" value="NZ_JBBMRA010000001.1"/>
</dbReference>
<gene>
    <name evidence="2" type="primary">murU</name>
    <name evidence="2" type="ORF">WNY58_00315</name>
</gene>
<dbReference type="SUPFAM" id="SSF53448">
    <property type="entry name" value="Nucleotide-diphospho-sugar transferases"/>
    <property type="match status" value="1"/>
</dbReference>
<evidence type="ECO:0000313" key="3">
    <source>
        <dbReference type="Proteomes" id="UP001449225"/>
    </source>
</evidence>
<dbReference type="CDD" id="cd06422">
    <property type="entry name" value="NTP_transferase_like_1"/>
    <property type="match status" value="1"/>
</dbReference>
<dbReference type="Gene3D" id="3.90.550.10">
    <property type="entry name" value="Spore Coat Polysaccharide Biosynthesis Protein SpsA, Chain A"/>
    <property type="match status" value="1"/>
</dbReference>
<evidence type="ECO:0000313" key="2">
    <source>
        <dbReference type="EMBL" id="MEM5534820.1"/>
    </source>
</evidence>
<dbReference type="Pfam" id="PF00483">
    <property type="entry name" value="NTP_transferase"/>
    <property type="match status" value="1"/>
</dbReference>
<accession>A0ABU9TM90</accession>